<dbReference type="Proteomes" id="UP000184123">
    <property type="component" value="Unassembled WGS sequence"/>
</dbReference>
<accession>A0A1M7J3A6</accession>
<keyword evidence="3" id="KW-0378">Hydrolase</keyword>
<evidence type="ECO:0000313" key="4">
    <source>
        <dbReference type="Proteomes" id="UP000184123"/>
    </source>
</evidence>
<dbReference type="InterPro" id="IPR034122">
    <property type="entry name" value="Retropepsin-like_bacterial"/>
</dbReference>
<evidence type="ECO:0000313" key="2">
    <source>
        <dbReference type="EMBL" id="GEN24277.1"/>
    </source>
</evidence>
<dbReference type="AlphaFoldDB" id="A0A1M7J3A6"/>
<keyword evidence="1" id="KW-0472">Membrane</keyword>
<dbReference type="InterPro" id="IPR011969">
    <property type="entry name" value="Clan_AA_Asp_peptidase_C"/>
</dbReference>
<dbReference type="Proteomes" id="UP000321726">
    <property type="component" value="Unassembled WGS sequence"/>
</dbReference>
<dbReference type="InterPro" id="IPR001969">
    <property type="entry name" value="Aspartic_peptidase_AS"/>
</dbReference>
<evidence type="ECO:0000313" key="3">
    <source>
        <dbReference type="EMBL" id="SHM46837.1"/>
    </source>
</evidence>
<dbReference type="Pfam" id="PF13975">
    <property type="entry name" value="gag-asp_proteas"/>
    <property type="match status" value="1"/>
</dbReference>
<dbReference type="STRING" id="44933.SAMN05660971_03068"/>
<reference evidence="2 5" key="2">
    <citation type="submission" date="2019-07" db="EMBL/GenBank/DDBJ databases">
        <title>Whole genome shotgun sequence of Halomonas cupida NBRC 102219.</title>
        <authorList>
            <person name="Hosoyama A."/>
            <person name="Uohara A."/>
            <person name="Ohji S."/>
            <person name="Ichikawa N."/>
        </authorList>
    </citation>
    <scope>NUCLEOTIDE SEQUENCE [LARGE SCALE GENOMIC DNA]</scope>
    <source>
        <strain evidence="2 5">NBRC 102219</strain>
    </source>
</reference>
<sequence>MTERQTTRGPGLAMMLVFWVLLMALGSWWVHGWLERRDNPNAGLISVAADEPLRLQRGADGHYRAPGTINGQEVSFLLDTGASLVSVPGHVAERLGLRPMGEVRLHTANGTVEGSVTRLETVTLGGLTAHAVRGAINPGNKGDGVLLGMSFLKRFDIVIRGDILELNVPADASVGKSSSQELDP</sequence>
<keyword evidence="1" id="KW-1133">Transmembrane helix</keyword>
<dbReference type="CDD" id="cd05483">
    <property type="entry name" value="retropepsin_like_bacteria"/>
    <property type="match status" value="1"/>
</dbReference>
<feature type="transmembrane region" description="Helical" evidence="1">
    <location>
        <begin position="12"/>
        <end position="30"/>
    </location>
</feature>
<dbReference type="NCBIfam" id="TIGR02281">
    <property type="entry name" value="clan_AA_DTGA"/>
    <property type="match status" value="1"/>
</dbReference>
<dbReference type="RefSeq" id="WP_073436087.1">
    <property type="nucleotide sequence ID" value="NZ_BJXU01000085.1"/>
</dbReference>
<organism evidence="3 4">
    <name type="scientific">Halomonas cupida</name>
    <dbReference type="NCBI Taxonomy" id="44933"/>
    <lineage>
        <taxon>Bacteria</taxon>
        <taxon>Pseudomonadati</taxon>
        <taxon>Pseudomonadota</taxon>
        <taxon>Gammaproteobacteria</taxon>
        <taxon>Oceanospirillales</taxon>
        <taxon>Halomonadaceae</taxon>
        <taxon>Halomonas</taxon>
    </lineage>
</organism>
<dbReference type="OrthoDB" id="185963at2"/>
<protein>
    <submittedName>
        <fullName evidence="3">Aspartyl protease family protein</fullName>
    </submittedName>
</protein>
<dbReference type="SUPFAM" id="SSF50630">
    <property type="entry name" value="Acid proteases"/>
    <property type="match status" value="1"/>
</dbReference>
<keyword evidence="3" id="KW-0645">Protease</keyword>
<reference evidence="3 4" key="1">
    <citation type="submission" date="2016-11" db="EMBL/GenBank/DDBJ databases">
        <authorList>
            <person name="Jaros S."/>
            <person name="Januszkiewicz K."/>
            <person name="Wedrychowicz H."/>
        </authorList>
    </citation>
    <scope>NUCLEOTIDE SEQUENCE [LARGE SCALE GENOMIC DNA]</scope>
    <source>
        <strain evidence="3 4">DSM 4740</strain>
    </source>
</reference>
<proteinExistence type="predicted"/>
<dbReference type="GO" id="GO:0004190">
    <property type="term" value="F:aspartic-type endopeptidase activity"/>
    <property type="evidence" value="ECO:0007669"/>
    <property type="project" value="InterPro"/>
</dbReference>
<dbReference type="EMBL" id="FRCA01000008">
    <property type="protein sequence ID" value="SHM46837.1"/>
    <property type="molecule type" value="Genomic_DNA"/>
</dbReference>
<dbReference type="GO" id="GO:0006508">
    <property type="term" value="P:proteolysis"/>
    <property type="evidence" value="ECO:0007669"/>
    <property type="project" value="UniProtKB-KW"/>
</dbReference>
<dbReference type="PROSITE" id="PS00141">
    <property type="entry name" value="ASP_PROTEASE"/>
    <property type="match status" value="1"/>
</dbReference>
<evidence type="ECO:0000313" key="5">
    <source>
        <dbReference type="Proteomes" id="UP000321726"/>
    </source>
</evidence>
<evidence type="ECO:0000256" key="1">
    <source>
        <dbReference type="SAM" id="Phobius"/>
    </source>
</evidence>
<gene>
    <name evidence="2" type="ORF">HCU01_22260</name>
    <name evidence="3" type="ORF">SAMN05660971_03068</name>
</gene>
<keyword evidence="5" id="KW-1185">Reference proteome</keyword>
<dbReference type="EMBL" id="BJXU01000085">
    <property type="protein sequence ID" value="GEN24277.1"/>
    <property type="molecule type" value="Genomic_DNA"/>
</dbReference>
<keyword evidence="1" id="KW-0812">Transmembrane</keyword>
<dbReference type="Gene3D" id="2.40.70.10">
    <property type="entry name" value="Acid Proteases"/>
    <property type="match status" value="1"/>
</dbReference>
<name>A0A1M7J3A6_9GAMM</name>
<dbReference type="InterPro" id="IPR021109">
    <property type="entry name" value="Peptidase_aspartic_dom_sf"/>
</dbReference>